<dbReference type="AlphaFoldDB" id="A0A7T6XP88"/>
<dbReference type="GeneID" id="26229532"/>
<dbReference type="Proteomes" id="UP000595662">
    <property type="component" value="Chromosome 3"/>
</dbReference>
<sequence>MASTAYDAFIHKIFAKVTQLQSRGLYTEDRNTIKGNRLNLIWLEPTGDSVPKQTRWRQNRARDKYREIQEASSHLFLAVFLTIPPSICFSSEFQFSLSLKEKELFESAAAEQGYAGSTLYLRFMQVMFPEVERRQIQYAYGLVARDDLGSLFHAIEQGTYNSKQWDQEKAQGGSKTGCLTILIPTNQDQDGSCTIRVERKTLIQSIKKFKLTKLKLE</sequence>
<gene>
    <name evidence="1" type="ORF">Pdw03_8611</name>
</gene>
<protein>
    <submittedName>
        <fullName evidence="1">Uncharacterized protein</fullName>
    </submittedName>
</protein>
<evidence type="ECO:0000313" key="2">
    <source>
        <dbReference type="Proteomes" id="UP000595662"/>
    </source>
</evidence>
<dbReference type="RefSeq" id="XP_065957096.1">
    <property type="nucleotide sequence ID" value="XM_066102013.1"/>
</dbReference>
<dbReference type="EMBL" id="CP060776">
    <property type="protein sequence ID" value="QQK44710.1"/>
    <property type="molecule type" value="Genomic_DNA"/>
</dbReference>
<organism evidence="1 2">
    <name type="scientific">Penicillium digitatum</name>
    <name type="common">Green mold</name>
    <dbReference type="NCBI Taxonomy" id="36651"/>
    <lineage>
        <taxon>Eukaryota</taxon>
        <taxon>Fungi</taxon>
        <taxon>Dikarya</taxon>
        <taxon>Ascomycota</taxon>
        <taxon>Pezizomycotina</taxon>
        <taxon>Eurotiomycetes</taxon>
        <taxon>Eurotiomycetidae</taxon>
        <taxon>Eurotiales</taxon>
        <taxon>Aspergillaceae</taxon>
        <taxon>Penicillium</taxon>
    </lineage>
</organism>
<dbReference type="VEuPathDB" id="FungiDB:PDIP_12090"/>
<name>A0A7T6XP88_PENDI</name>
<evidence type="ECO:0000313" key="1">
    <source>
        <dbReference type="EMBL" id="QQK44710.1"/>
    </source>
</evidence>
<proteinExistence type="predicted"/>
<accession>A0A7T6XP88</accession>
<reference evidence="1 2" key="1">
    <citation type="submission" date="2020-08" db="EMBL/GenBank/DDBJ databases">
        <title>The completed genome sequence of the pathogenic ascomycete fungus Penicillium digitatum.</title>
        <authorList>
            <person name="Wang M."/>
        </authorList>
    </citation>
    <scope>NUCLEOTIDE SEQUENCE [LARGE SCALE GENOMIC DNA]</scope>
    <source>
        <strain evidence="1 2">PdW03</strain>
    </source>
</reference>